<feature type="domain" description="PET" evidence="8">
    <location>
        <begin position="1"/>
        <end position="82"/>
    </location>
</feature>
<dbReference type="InterPro" id="IPR010442">
    <property type="entry name" value="PET_domain"/>
</dbReference>
<organism evidence="9">
    <name type="scientific">Darwinula stevensoni</name>
    <dbReference type="NCBI Taxonomy" id="69355"/>
    <lineage>
        <taxon>Eukaryota</taxon>
        <taxon>Metazoa</taxon>
        <taxon>Ecdysozoa</taxon>
        <taxon>Arthropoda</taxon>
        <taxon>Crustacea</taxon>
        <taxon>Oligostraca</taxon>
        <taxon>Ostracoda</taxon>
        <taxon>Podocopa</taxon>
        <taxon>Podocopida</taxon>
        <taxon>Darwinulocopina</taxon>
        <taxon>Darwinuloidea</taxon>
        <taxon>Darwinulidae</taxon>
        <taxon>Darwinula</taxon>
    </lineage>
</organism>
<dbReference type="Pfam" id="PF00412">
    <property type="entry name" value="LIM"/>
    <property type="match status" value="1"/>
</dbReference>
<evidence type="ECO:0000259" key="7">
    <source>
        <dbReference type="PROSITE" id="PS50023"/>
    </source>
</evidence>
<evidence type="ECO:0000259" key="8">
    <source>
        <dbReference type="PROSITE" id="PS51303"/>
    </source>
</evidence>
<dbReference type="PROSITE" id="PS50023">
    <property type="entry name" value="LIM_DOMAIN_2"/>
    <property type="match status" value="1"/>
</dbReference>
<evidence type="ECO:0000256" key="2">
    <source>
        <dbReference type="ARBA" id="ARBA00022723"/>
    </source>
</evidence>
<dbReference type="EMBL" id="CAJPEV010000112">
    <property type="protein sequence ID" value="CAG0880763.1"/>
    <property type="molecule type" value="Genomic_DNA"/>
</dbReference>
<dbReference type="PANTHER" id="PTHR24211:SF37">
    <property type="entry name" value="PROTEIN ESPINAS-LIKE PROTEIN"/>
    <property type="match status" value="1"/>
</dbReference>
<dbReference type="Pfam" id="PF06297">
    <property type="entry name" value="PET"/>
    <property type="match status" value="1"/>
</dbReference>
<evidence type="ECO:0000313" key="10">
    <source>
        <dbReference type="Proteomes" id="UP000677054"/>
    </source>
</evidence>
<dbReference type="EMBL" id="LR899629">
    <property type="protein sequence ID" value="CAD7241236.1"/>
    <property type="molecule type" value="Genomic_DNA"/>
</dbReference>
<keyword evidence="2 6" id="KW-0479">Metal-binding</keyword>
<dbReference type="InterPro" id="IPR047120">
    <property type="entry name" value="Pk/Esn/Tes"/>
</dbReference>
<evidence type="ECO:0000256" key="4">
    <source>
        <dbReference type="ARBA" id="ARBA00022833"/>
    </source>
</evidence>
<keyword evidence="4 6" id="KW-0862">Zinc</keyword>
<dbReference type="InterPro" id="IPR001781">
    <property type="entry name" value="Znf_LIM"/>
</dbReference>
<dbReference type="FunFam" id="2.10.110.10:FF:000035">
    <property type="entry name" value="prickle-like protein 2 isoform X1"/>
    <property type="match status" value="1"/>
</dbReference>
<evidence type="ECO:0000256" key="3">
    <source>
        <dbReference type="ARBA" id="ARBA00022737"/>
    </source>
</evidence>
<sequence length="189" mass="21770">MTCIEEYMRWLPTEKIPRLGTEGERYRDRQVVYQLPRQDMCLAYTRHVEAEHRRSFEDFVKARNEIASDFAIVKHPIPTSTKCPECGEIVKAGTLGVIAPKFGESVAWHPSCFVCSVCKELLVDLAYCLYDDHIYCERHYAEQLRPRCAACDEVRPISCFPSELLTSPPLAQMSCMPRWSKSPLSLLYT</sequence>
<dbReference type="CDD" id="cd09414">
    <property type="entry name" value="LIM1_LIMPETin"/>
    <property type="match status" value="1"/>
</dbReference>
<proteinExistence type="inferred from homology"/>
<dbReference type="PANTHER" id="PTHR24211">
    <property type="entry name" value="LIM DOMAIN-CONTAINING PROTEIN"/>
    <property type="match status" value="1"/>
</dbReference>
<name>A0A7R8X7Q7_9CRUS</name>
<protein>
    <submittedName>
        <fullName evidence="9">Uncharacterized protein</fullName>
    </submittedName>
</protein>
<dbReference type="PROSITE" id="PS51303">
    <property type="entry name" value="PET"/>
    <property type="match status" value="1"/>
</dbReference>
<dbReference type="Gene3D" id="2.10.110.10">
    <property type="entry name" value="Cysteine Rich Protein"/>
    <property type="match status" value="1"/>
</dbReference>
<dbReference type="SUPFAM" id="SSF57716">
    <property type="entry name" value="Glucocorticoid receptor-like (DNA-binding domain)"/>
    <property type="match status" value="1"/>
</dbReference>
<evidence type="ECO:0000256" key="1">
    <source>
        <dbReference type="ARBA" id="ARBA00008268"/>
    </source>
</evidence>
<evidence type="ECO:0000256" key="6">
    <source>
        <dbReference type="PROSITE-ProRule" id="PRU00125"/>
    </source>
</evidence>
<dbReference type="SMART" id="SM00132">
    <property type="entry name" value="LIM"/>
    <property type="match status" value="1"/>
</dbReference>
<dbReference type="GO" id="GO:0008270">
    <property type="term" value="F:zinc ion binding"/>
    <property type="evidence" value="ECO:0007669"/>
    <property type="project" value="InterPro"/>
</dbReference>
<dbReference type="AlphaFoldDB" id="A0A7R8X7Q7"/>
<reference evidence="9" key="1">
    <citation type="submission" date="2020-11" db="EMBL/GenBank/DDBJ databases">
        <authorList>
            <person name="Tran Van P."/>
        </authorList>
    </citation>
    <scope>NUCLEOTIDE SEQUENCE</scope>
</reference>
<gene>
    <name evidence="9" type="ORF">DSTB1V02_LOCUS1236</name>
</gene>
<evidence type="ECO:0000313" key="9">
    <source>
        <dbReference type="EMBL" id="CAD7241236.1"/>
    </source>
</evidence>
<dbReference type="Proteomes" id="UP000677054">
    <property type="component" value="Unassembled WGS sequence"/>
</dbReference>
<dbReference type="OrthoDB" id="274660at2759"/>
<keyword evidence="10" id="KW-1185">Reference proteome</keyword>
<keyword evidence="5 6" id="KW-0440">LIM domain</keyword>
<evidence type="ECO:0000256" key="5">
    <source>
        <dbReference type="ARBA" id="ARBA00023038"/>
    </source>
</evidence>
<feature type="domain" description="LIM zinc-binding" evidence="7">
    <location>
        <begin position="81"/>
        <end position="146"/>
    </location>
</feature>
<keyword evidence="3" id="KW-0677">Repeat</keyword>
<comment type="similarity">
    <text evidence="1">Belongs to the prickle / espinas / testin family.</text>
</comment>
<dbReference type="PROSITE" id="PS00478">
    <property type="entry name" value="LIM_DOMAIN_1"/>
    <property type="match status" value="1"/>
</dbReference>
<accession>A0A7R8X7Q7</accession>